<keyword evidence="2" id="KW-0521">NADP</keyword>
<protein>
    <submittedName>
        <fullName evidence="7">Putative aspartate-semialdehyde dehydrogenase</fullName>
    </submittedName>
</protein>
<dbReference type="GO" id="GO:0050661">
    <property type="term" value="F:NADP binding"/>
    <property type="evidence" value="ECO:0007669"/>
    <property type="project" value="InterPro"/>
</dbReference>
<evidence type="ECO:0000313" key="7">
    <source>
        <dbReference type="EMBL" id="OLY81425.1"/>
    </source>
</evidence>
<dbReference type="PANTHER" id="PTHR46718">
    <property type="entry name" value="ASPARTATE-SEMIALDEHYDE DEHYDROGENASE"/>
    <property type="match status" value="1"/>
</dbReference>
<keyword evidence="8" id="KW-1185">Reference proteome</keyword>
<dbReference type="Proteomes" id="UP000187455">
    <property type="component" value="Unassembled WGS sequence"/>
</dbReference>
<dbReference type="GO" id="GO:0046983">
    <property type="term" value="F:protein dimerization activity"/>
    <property type="evidence" value="ECO:0007669"/>
    <property type="project" value="InterPro"/>
</dbReference>
<dbReference type="GO" id="GO:0009086">
    <property type="term" value="P:methionine biosynthetic process"/>
    <property type="evidence" value="ECO:0007669"/>
    <property type="project" value="UniProtKB-KW"/>
</dbReference>
<dbReference type="InterPro" id="IPR000319">
    <property type="entry name" value="Asp-semialdehyde_DH_CS"/>
</dbReference>
<dbReference type="Pfam" id="PF02774">
    <property type="entry name" value="Semialdhyde_dhC"/>
    <property type="match status" value="1"/>
</dbReference>
<dbReference type="EMBL" id="LSSL01002466">
    <property type="protein sequence ID" value="OLY81425.1"/>
    <property type="molecule type" value="Genomic_DNA"/>
</dbReference>
<evidence type="ECO:0000256" key="5">
    <source>
        <dbReference type="ARBA" id="ARBA00029440"/>
    </source>
</evidence>
<keyword evidence="4" id="KW-0486">Methionine biosynthesis</keyword>
<dbReference type="PANTHER" id="PTHR46718:SF1">
    <property type="entry name" value="ASPARTATE-SEMIALDEHYDE DEHYDROGENASE"/>
    <property type="match status" value="1"/>
</dbReference>
<reference evidence="7 8" key="1">
    <citation type="journal article" date="2016" name="Mol. Biol. Evol.">
        <title>Genome-Wide Survey of Gut Fungi (Harpellales) Reveals the First Horizontally Transferred Ubiquitin Gene from a Mosquito Host.</title>
        <authorList>
            <person name="Wang Y."/>
            <person name="White M.M."/>
            <person name="Kvist S."/>
            <person name="Moncalvo J.M."/>
        </authorList>
    </citation>
    <scope>NUCLEOTIDE SEQUENCE [LARGE SCALE GENOMIC DNA]</scope>
    <source>
        <strain evidence="7 8">ALG-7-W6</strain>
    </source>
</reference>
<comment type="pathway">
    <text evidence="5">Amino-acid biosynthesis.</text>
</comment>
<dbReference type="PROSITE" id="PS01103">
    <property type="entry name" value="ASD"/>
    <property type="match status" value="1"/>
</dbReference>
<dbReference type="CDD" id="cd18130">
    <property type="entry name" value="ASADH_C_arch_fung_like"/>
    <property type="match status" value="1"/>
</dbReference>
<dbReference type="GO" id="GO:0004073">
    <property type="term" value="F:aspartate-semialdehyde dehydrogenase activity"/>
    <property type="evidence" value="ECO:0007669"/>
    <property type="project" value="InterPro"/>
</dbReference>
<dbReference type="OrthoDB" id="1894490at2759"/>
<evidence type="ECO:0000256" key="3">
    <source>
        <dbReference type="ARBA" id="ARBA00023002"/>
    </source>
</evidence>
<evidence type="ECO:0000259" key="6">
    <source>
        <dbReference type="Pfam" id="PF02774"/>
    </source>
</evidence>
<feature type="domain" description="Semialdehyde dehydrogenase dimerisation" evidence="6">
    <location>
        <begin position="71"/>
        <end position="214"/>
    </location>
</feature>
<name>A0A1R0GX58_9FUNG</name>
<accession>A0A1R0GX58</accession>
<comment type="caution">
    <text evidence="7">The sequence shown here is derived from an EMBL/GenBank/DDBJ whole genome shotgun (WGS) entry which is preliminary data.</text>
</comment>
<evidence type="ECO:0000313" key="8">
    <source>
        <dbReference type="Proteomes" id="UP000187455"/>
    </source>
</evidence>
<dbReference type="InterPro" id="IPR051823">
    <property type="entry name" value="ASADH-related"/>
</dbReference>
<dbReference type="SUPFAM" id="SSF55347">
    <property type="entry name" value="Glyceraldehyde-3-phosphate dehydrogenase-like, C-terminal domain"/>
    <property type="match status" value="1"/>
</dbReference>
<keyword evidence="3" id="KW-0560">Oxidoreductase</keyword>
<dbReference type="Gene3D" id="3.30.360.10">
    <property type="entry name" value="Dihydrodipicolinate Reductase, domain 2"/>
    <property type="match status" value="1"/>
</dbReference>
<organism evidence="7 8">
    <name type="scientific">Smittium mucronatum</name>
    <dbReference type="NCBI Taxonomy" id="133383"/>
    <lineage>
        <taxon>Eukaryota</taxon>
        <taxon>Fungi</taxon>
        <taxon>Fungi incertae sedis</taxon>
        <taxon>Zoopagomycota</taxon>
        <taxon>Kickxellomycotina</taxon>
        <taxon>Harpellomycetes</taxon>
        <taxon>Harpellales</taxon>
        <taxon>Legeriomycetaceae</taxon>
        <taxon>Smittium</taxon>
    </lineage>
</organism>
<gene>
    <name evidence="7" type="ORF">AYI68_g4467</name>
</gene>
<evidence type="ECO:0000256" key="4">
    <source>
        <dbReference type="ARBA" id="ARBA00023167"/>
    </source>
</evidence>
<keyword evidence="1" id="KW-0028">Amino-acid biosynthesis</keyword>
<dbReference type="InterPro" id="IPR012280">
    <property type="entry name" value="Semialdhyde_DH_dimer_dom"/>
</dbReference>
<evidence type="ECO:0000256" key="1">
    <source>
        <dbReference type="ARBA" id="ARBA00022605"/>
    </source>
</evidence>
<dbReference type="AlphaFoldDB" id="A0A1R0GX58"/>
<dbReference type="GO" id="GO:0009088">
    <property type="term" value="P:threonine biosynthetic process"/>
    <property type="evidence" value="ECO:0007669"/>
    <property type="project" value="TreeGrafter"/>
</dbReference>
<proteinExistence type="predicted"/>
<evidence type="ECO:0000256" key="2">
    <source>
        <dbReference type="ARBA" id="ARBA00022857"/>
    </source>
</evidence>
<dbReference type="STRING" id="133383.A0A1R0GX58"/>
<sequence length="217" mass="23953">MSNEKVIKVGILGATEPSANVSLCPYPSIYEKSFMKASFPLFTNSENYQLYDTVPPVTPTANPEFFSVIEQKRNARHPGLASIDILDSVDPLIGGEEEKIEKELAKILGAVSSDNLTIQSDSQIVVSAFCTRVPVIDGHTSSVSIEFAFDEKPSIDQIKACLSEYKTMAQQLGCHSAPEQAIIVFEEEDRPQPRLDRMKDNGMAVSIDRIRECPLLD</sequence>